<comment type="caution">
    <text evidence="6">The sequence shown here is derived from an EMBL/GenBank/DDBJ whole genome shotgun (WGS) entry which is preliminary data.</text>
</comment>
<dbReference type="CDD" id="cd19071">
    <property type="entry name" value="AKR_AKR1-5-like"/>
    <property type="match status" value="1"/>
</dbReference>
<keyword evidence="3" id="KW-0560">Oxidoreductase</keyword>
<keyword evidence="7" id="KW-1185">Reference proteome</keyword>
<accession>A0A0M0J8V3</accession>
<evidence type="ECO:0000313" key="6">
    <source>
        <dbReference type="EMBL" id="KOO23004.1"/>
    </source>
</evidence>
<feature type="domain" description="NADP-dependent oxidoreductase" evidence="5">
    <location>
        <begin position="47"/>
        <end position="288"/>
    </location>
</feature>
<reference evidence="7" key="1">
    <citation type="journal article" date="2015" name="PLoS Genet.">
        <title>Genome Sequence and Transcriptome Analyses of Chrysochromulina tobin: Metabolic Tools for Enhanced Algal Fitness in the Prominent Order Prymnesiales (Haptophyceae).</title>
        <authorList>
            <person name="Hovde B.T."/>
            <person name="Deodato C.R."/>
            <person name="Hunsperger H.M."/>
            <person name="Ryken S.A."/>
            <person name="Yost W."/>
            <person name="Jha R.K."/>
            <person name="Patterson J."/>
            <person name="Monnat R.J. Jr."/>
            <person name="Barlow S.B."/>
            <person name="Starkenburg S.R."/>
            <person name="Cattolico R.A."/>
        </authorList>
    </citation>
    <scope>NUCLEOTIDE SEQUENCE</scope>
    <source>
        <strain evidence="7">CCMP291</strain>
    </source>
</reference>
<evidence type="ECO:0000313" key="7">
    <source>
        <dbReference type="Proteomes" id="UP000037460"/>
    </source>
</evidence>
<sequence>MFIFHSLLAALALLNETKEIAPGVYMHRISMGTCCGSDTTGVPGWIAAGGRGFDSAYDYGKQVSGGLQSDLAIAIAKAGMRREDVFITTKIPAGLGVSPEDCLKATVESTVEEVKRDLTELNTTYVDLILLHAPCPGGSEKNAILWKGLEEAKAQGLVRSIGVSNYKVPELTALLSTATVVPAVNQCGCSVQKHDDETIAFCQSHNITYEAYDIMKGCPFDDATVKSIAAAHSKTAAQICLRWALQRDIVVATGTGTDPTKAVEYAKEDLDVYDFELTPAEMDTLNGLGEAQSELA</sequence>
<dbReference type="Proteomes" id="UP000037460">
    <property type="component" value="Unassembled WGS sequence"/>
</dbReference>
<dbReference type="InterPro" id="IPR020471">
    <property type="entry name" value="AKR"/>
</dbReference>
<feature type="signal peptide" evidence="4">
    <location>
        <begin position="1"/>
        <end position="17"/>
    </location>
</feature>
<dbReference type="PROSITE" id="PS00062">
    <property type="entry name" value="ALDOKETO_REDUCTASE_2"/>
    <property type="match status" value="1"/>
</dbReference>
<dbReference type="GO" id="GO:0016616">
    <property type="term" value="F:oxidoreductase activity, acting on the CH-OH group of donors, NAD or NADP as acceptor"/>
    <property type="evidence" value="ECO:0007669"/>
    <property type="project" value="UniProtKB-ARBA"/>
</dbReference>
<dbReference type="PRINTS" id="PR00069">
    <property type="entry name" value="ALDKETRDTASE"/>
</dbReference>
<feature type="chain" id="PRO_5005601519" evidence="4">
    <location>
        <begin position="18"/>
        <end position="296"/>
    </location>
</feature>
<evidence type="ECO:0000259" key="5">
    <source>
        <dbReference type="Pfam" id="PF00248"/>
    </source>
</evidence>
<dbReference type="SUPFAM" id="SSF51430">
    <property type="entry name" value="NAD(P)-linked oxidoreductase"/>
    <property type="match status" value="1"/>
</dbReference>
<dbReference type="InterPro" id="IPR036812">
    <property type="entry name" value="NAD(P)_OxRdtase_dom_sf"/>
</dbReference>
<protein>
    <submittedName>
        <fullName evidence="6">Aldo keto reductase family oxidoreductase</fullName>
    </submittedName>
</protein>
<organism evidence="6 7">
    <name type="scientific">Chrysochromulina tobinii</name>
    <dbReference type="NCBI Taxonomy" id="1460289"/>
    <lineage>
        <taxon>Eukaryota</taxon>
        <taxon>Haptista</taxon>
        <taxon>Haptophyta</taxon>
        <taxon>Prymnesiophyceae</taxon>
        <taxon>Prymnesiales</taxon>
        <taxon>Chrysochromulinaceae</taxon>
        <taxon>Chrysochromulina</taxon>
    </lineage>
</organism>
<dbReference type="InterPro" id="IPR018170">
    <property type="entry name" value="Aldo/ket_reductase_CS"/>
</dbReference>
<evidence type="ECO:0000256" key="1">
    <source>
        <dbReference type="ARBA" id="ARBA00007905"/>
    </source>
</evidence>
<proteinExistence type="inferred from homology"/>
<dbReference type="OrthoDB" id="416253at2759"/>
<evidence type="ECO:0000256" key="2">
    <source>
        <dbReference type="ARBA" id="ARBA00022857"/>
    </source>
</evidence>
<evidence type="ECO:0000256" key="3">
    <source>
        <dbReference type="ARBA" id="ARBA00023002"/>
    </source>
</evidence>
<keyword evidence="4" id="KW-0732">Signal</keyword>
<name>A0A0M0J8V3_9EUKA</name>
<gene>
    <name evidence="6" type="ORF">Ctob_000971</name>
</gene>
<dbReference type="Gene3D" id="3.20.20.100">
    <property type="entry name" value="NADP-dependent oxidoreductase domain"/>
    <property type="match status" value="1"/>
</dbReference>
<evidence type="ECO:0000256" key="4">
    <source>
        <dbReference type="SAM" id="SignalP"/>
    </source>
</evidence>
<dbReference type="PANTHER" id="PTHR43827:SF3">
    <property type="entry name" value="NADP-DEPENDENT OXIDOREDUCTASE DOMAIN-CONTAINING PROTEIN"/>
    <property type="match status" value="1"/>
</dbReference>
<dbReference type="AlphaFoldDB" id="A0A0M0J8V3"/>
<comment type="similarity">
    <text evidence="1">Belongs to the aldo/keto reductase family.</text>
</comment>
<dbReference type="InterPro" id="IPR023210">
    <property type="entry name" value="NADP_OxRdtase_dom"/>
</dbReference>
<dbReference type="EMBL" id="JWZX01003229">
    <property type="protein sequence ID" value="KOO23004.1"/>
    <property type="molecule type" value="Genomic_DNA"/>
</dbReference>
<dbReference type="PANTHER" id="PTHR43827">
    <property type="entry name" value="2,5-DIKETO-D-GLUCONIC ACID REDUCTASE"/>
    <property type="match status" value="1"/>
</dbReference>
<keyword evidence="2" id="KW-0521">NADP</keyword>
<dbReference type="Pfam" id="PF00248">
    <property type="entry name" value="Aldo_ket_red"/>
    <property type="match status" value="1"/>
</dbReference>